<feature type="transmembrane region" description="Helical" evidence="9">
    <location>
        <begin position="12"/>
        <end position="31"/>
    </location>
</feature>
<evidence type="ECO:0000313" key="11">
    <source>
        <dbReference type="Proteomes" id="UP000694888"/>
    </source>
</evidence>
<dbReference type="SUPFAM" id="SSF53448">
    <property type="entry name" value="Nucleotide-diphospho-sugar transferases"/>
    <property type="match status" value="1"/>
</dbReference>
<evidence type="ECO:0000256" key="8">
    <source>
        <dbReference type="ARBA" id="ARBA00023136"/>
    </source>
</evidence>
<evidence type="ECO:0000256" key="10">
    <source>
        <dbReference type="SAM" id="Coils"/>
    </source>
</evidence>
<dbReference type="RefSeq" id="XP_005112118.2">
    <property type="nucleotide sequence ID" value="XM_005112061.3"/>
</dbReference>
<keyword evidence="4 9" id="KW-0812">Transmembrane</keyword>
<dbReference type="PANTHER" id="PTHR12369:SF17">
    <property type="entry name" value="CHONDROITIN SULFATE SYNTHASE 1-LIKE"/>
    <property type="match status" value="1"/>
</dbReference>
<dbReference type="PANTHER" id="PTHR12369">
    <property type="entry name" value="CHONDROITIN SYNTHASE"/>
    <property type="match status" value="1"/>
</dbReference>
<keyword evidence="5 9" id="KW-0735">Signal-anchor</keyword>
<evidence type="ECO:0000313" key="12">
    <source>
        <dbReference type="RefSeq" id="XP_005112118.2"/>
    </source>
</evidence>
<evidence type="ECO:0000256" key="7">
    <source>
        <dbReference type="ARBA" id="ARBA00023034"/>
    </source>
</evidence>
<dbReference type="InterPro" id="IPR008428">
    <property type="entry name" value="Chond_GalNAc"/>
</dbReference>
<dbReference type="InterPro" id="IPR051227">
    <property type="entry name" value="CS_glycosyltransferase"/>
</dbReference>
<dbReference type="InterPro" id="IPR029044">
    <property type="entry name" value="Nucleotide-diphossugar_trans"/>
</dbReference>
<feature type="coiled-coil region" evidence="10">
    <location>
        <begin position="351"/>
        <end position="378"/>
    </location>
</feature>
<dbReference type="EC" id="2.4.1.-" evidence="9"/>
<evidence type="ECO:0000256" key="1">
    <source>
        <dbReference type="ARBA" id="ARBA00004447"/>
    </source>
</evidence>
<evidence type="ECO:0000256" key="4">
    <source>
        <dbReference type="ARBA" id="ARBA00022692"/>
    </source>
</evidence>
<dbReference type="GeneID" id="101846396"/>
<proteinExistence type="inferred from homology"/>
<evidence type="ECO:0000256" key="5">
    <source>
        <dbReference type="ARBA" id="ARBA00022968"/>
    </source>
</evidence>
<keyword evidence="7 9" id="KW-0333">Golgi apparatus</keyword>
<keyword evidence="11" id="KW-1185">Reference proteome</keyword>
<dbReference type="Gene3D" id="3.90.550.50">
    <property type="match status" value="1"/>
</dbReference>
<gene>
    <name evidence="12" type="primary">LOC101846396</name>
</gene>
<dbReference type="Proteomes" id="UP000694888">
    <property type="component" value="Unplaced"/>
</dbReference>
<keyword evidence="6 9" id="KW-1133">Transmembrane helix</keyword>
<dbReference type="Gene3D" id="3.90.550.10">
    <property type="entry name" value="Spore Coat Polysaccharide Biosynthesis Protein SpsA, Chain A"/>
    <property type="match status" value="1"/>
</dbReference>
<dbReference type="Pfam" id="PF05679">
    <property type="entry name" value="CHGN"/>
    <property type="match status" value="1"/>
</dbReference>
<evidence type="ECO:0000256" key="2">
    <source>
        <dbReference type="ARBA" id="ARBA00009239"/>
    </source>
</evidence>
<accession>A0ABM0K9I3</accession>
<evidence type="ECO:0000256" key="3">
    <source>
        <dbReference type="ARBA" id="ARBA00022679"/>
    </source>
</evidence>
<keyword evidence="10" id="KW-0175">Coiled coil</keyword>
<sequence>MMSKKGSPDAKGWGRVFGFFLLGAISGHVLFKRIERSLDEAACGSAKLPPILVRHNNAVQVNSALSAKRSMKSSLFANGIFSWQQDSEGAVEGERGAAEEERLPRDEVGDNFLFIGIMTARKYLDTRAMASNKTWVPRVPGKVVYFLGEGETYTGDLNVAILSGVKENDYPPQKKSFAMVEYINEHYAKDYQWIIRADDDVYMRVDELVKFLKSINDTTPRYVGQPGFGKPIEQGKLGLSGAFCMGGPGVIMTSKVVQGVSPALKECLKVTVTGHEDTELGRCITISTGVQCTTAFEMKTLFYQNYQELDLPNSSFKKKLGSDELKAITLHPLKEPSYVFRLENFFNVNQLKEMEAKKRSLMSDLRRLNKMLDEDKKKVSLDKIGVSPTSEVDVEADSFFQEARSRRLDEGVVNLDHIEMLPESKSIYHGSDKSWEFIKYKRMFSTTIETGKLEFPTEYRHRAHLHQTFVQTIKGFPDFKKTPPQFVNETYQRLTASRGAESLLFLKRWKGKDKFVQPLYMRRPFHNNLVDFREGDALDEDIGKQGKDIYMLMPLYQRSSIYKRFLDMFSKVLKDYSGKIQLRVVLFTDERGEHKLISAATYAMMGQHSGLDIRINYIDEPFNRGKGLMAAQADLPHGSLLLFMDVDMEFSPQFLYRVSKYTVQGRSAFFPIYFVHYNPESICYKQEDCDTLLNSRRDEVGLWRSFSYGIGAVYKKDLVKAGGFKTDIKGWGLEDVDFFERCLNASLMLVRGSDAGMIHRYHPRECDTTLPEKQLTQCQDSGNAMLGSVANLYTMLGDVSGGTELRD</sequence>
<evidence type="ECO:0000256" key="6">
    <source>
        <dbReference type="ARBA" id="ARBA00022989"/>
    </source>
</evidence>
<keyword evidence="3 9" id="KW-0808">Transferase</keyword>
<name>A0ABM0K9I3_APLCA</name>
<protein>
    <recommendedName>
        <fullName evidence="9">Hexosyltransferase</fullName>
        <ecNumber evidence="9">2.4.1.-</ecNumber>
    </recommendedName>
</protein>
<comment type="similarity">
    <text evidence="2 9">Belongs to the chondroitin N-acetylgalactosaminyltransferase family.</text>
</comment>
<organism evidence="11 12">
    <name type="scientific">Aplysia californica</name>
    <name type="common">California sea hare</name>
    <dbReference type="NCBI Taxonomy" id="6500"/>
    <lineage>
        <taxon>Eukaryota</taxon>
        <taxon>Metazoa</taxon>
        <taxon>Spiralia</taxon>
        <taxon>Lophotrochozoa</taxon>
        <taxon>Mollusca</taxon>
        <taxon>Gastropoda</taxon>
        <taxon>Heterobranchia</taxon>
        <taxon>Euthyneura</taxon>
        <taxon>Tectipleura</taxon>
        <taxon>Aplysiida</taxon>
        <taxon>Aplysioidea</taxon>
        <taxon>Aplysiidae</taxon>
        <taxon>Aplysia</taxon>
    </lineage>
</organism>
<reference evidence="12" key="1">
    <citation type="submission" date="2025-08" db="UniProtKB">
        <authorList>
            <consortium name="RefSeq"/>
        </authorList>
    </citation>
    <scope>IDENTIFICATION</scope>
</reference>
<keyword evidence="8 9" id="KW-0472">Membrane</keyword>
<comment type="subcellular location">
    <subcellularLocation>
        <location evidence="1 9">Golgi apparatus</location>
        <location evidence="1 9">Golgi stack membrane</location>
        <topology evidence="1 9">Single-pass type II membrane protein</topology>
    </subcellularLocation>
</comment>
<evidence type="ECO:0000256" key="9">
    <source>
        <dbReference type="RuleBase" id="RU364016"/>
    </source>
</evidence>